<dbReference type="PROSITE" id="PS50011">
    <property type="entry name" value="PROTEIN_KINASE_DOM"/>
    <property type="match status" value="1"/>
</dbReference>
<sequence>MSHRLVGGRFRLGRVIGRGNVGEVHQAEDLQATEGAPERTVAVKTILRRRTGAQIDTGGDAKAVQRFNREVRIMRRLLHPNPTRLVAGGIDEDTDYIPETFQSESGGLKNNEIAKFGEYRTKRLVLAEYAA</sequence>
<reference evidence="3" key="1">
    <citation type="journal article" date="2019" name="Int. J. Syst. Evol. Microbiol.">
        <title>The Global Catalogue of Microorganisms (GCM) 10K type strain sequencing project: providing services to taxonomists for standard genome sequencing and annotation.</title>
        <authorList>
            <consortium name="The Broad Institute Genomics Platform"/>
            <consortium name="The Broad Institute Genome Sequencing Center for Infectious Disease"/>
            <person name="Wu L."/>
            <person name="Ma J."/>
        </authorList>
    </citation>
    <scope>NUCLEOTIDE SEQUENCE [LARGE SCALE GENOMIC DNA]</scope>
    <source>
        <strain evidence="3">JCM 17027</strain>
    </source>
</reference>
<name>A0ABP7NXS2_9ACTN</name>
<dbReference type="EMBL" id="BAABCQ010000008">
    <property type="protein sequence ID" value="GAA3956350.1"/>
    <property type="molecule type" value="Genomic_DNA"/>
</dbReference>
<evidence type="ECO:0000313" key="3">
    <source>
        <dbReference type="Proteomes" id="UP001500034"/>
    </source>
</evidence>
<dbReference type="InterPro" id="IPR001245">
    <property type="entry name" value="Ser-Thr/Tyr_kinase_cat_dom"/>
</dbReference>
<protein>
    <recommendedName>
        <fullName evidence="1">Protein kinase domain-containing protein</fullName>
    </recommendedName>
</protein>
<keyword evidence="3" id="KW-1185">Reference proteome</keyword>
<accession>A0ABP7NXS2</accession>
<organism evidence="2 3">
    <name type="scientific">Streptomyces marokkonensis</name>
    <dbReference type="NCBI Taxonomy" id="324855"/>
    <lineage>
        <taxon>Bacteria</taxon>
        <taxon>Bacillati</taxon>
        <taxon>Actinomycetota</taxon>
        <taxon>Actinomycetes</taxon>
        <taxon>Kitasatosporales</taxon>
        <taxon>Streptomycetaceae</taxon>
        <taxon>Streptomyces</taxon>
    </lineage>
</organism>
<dbReference type="Pfam" id="PF07714">
    <property type="entry name" value="PK_Tyr_Ser-Thr"/>
    <property type="match status" value="1"/>
</dbReference>
<proteinExistence type="predicted"/>
<dbReference type="InterPro" id="IPR000719">
    <property type="entry name" value="Prot_kinase_dom"/>
</dbReference>
<dbReference type="Proteomes" id="UP001500034">
    <property type="component" value="Unassembled WGS sequence"/>
</dbReference>
<evidence type="ECO:0000313" key="2">
    <source>
        <dbReference type="EMBL" id="GAA3956350.1"/>
    </source>
</evidence>
<dbReference type="InterPro" id="IPR011009">
    <property type="entry name" value="Kinase-like_dom_sf"/>
</dbReference>
<evidence type="ECO:0000259" key="1">
    <source>
        <dbReference type="PROSITE" id="PS50011"/>
    </source>
</evidence>
<dbReference type="SUPFAM" id="SSF56112">
    <property type="entry name" value="Protein kinase-like (PK-like)"/>
    <property type="match status" value="1"/>
</dbReference>
<dbReference type="Gene3D" id="3.30.200.20">
    <property type="entry name" value="Phosphorylase Kinase, domain 1"/>
    <property type="match status" value="1"/>
</dbReference>
<gene>
    <name evidence="2" type="ORF">GCM10022384_06920</name>
</gene>
<feature type="domain" description="Protein kinase" evidence="1">
    <location>
        <begin position="10"/>
        <end position="131"/>
    </location>
</feature>
<comment type="caution">
    <text evidence="2">The sequence shown here is derived from an EMBL/GenBank/DDBJ whole genome shotgun (WGS) entry which is preliminary data.</text>
</comment>